<sequence>MSGFIYKIFSMIFKLFQIILNKLLKIIVFTTIGIIAIIILLYKDENPSAADHPNVDMQNYINIKVESEMQKLITGTADSISIGTPEEIINREINQYLLEQYDSNAGYIYEDEYYRIQDVWVELDKTILMLWLVFILTHLLL</sequence>
<protein>
    <submittedName>
        <fullName evidence="2">Uncharacterized protein</fullName>
    </submittedName>
</protein>
<gene>
    <name evidence="2" type="ORF">HLPCO_002913</name>
</gene>
<reference evidence="2 3" key="1">
    <citation type="journal article" date="2011" name="J. Bacteriol.">
        <title>Genome sequence of Haloplasma contractile, an unusual contractile bacterium from a deep-sea anoxic brine lake.</title>
        <authorList>
            <person name="Antunes A."/>
            <person name="Alam I."/>
            <person name="El Dorry H."/>
            <person name="Siam R."/>
            <person name="Robertson A."/>
            <person name="Bajic V.B."/>
            <person name="Stingl U."/>
        </authorList>
    </citation>
    <scope>NUCLEOTIDE SEQUENCE [LARGE SCALE GENOMIC DNA]</scope>
    <source>
        <strain evidence="2 3">SSD-17B</strain>
    </source>
</reference>
<dbReference type="STRING" id="1033810.HLPCO_002913"/>
<feature type="transmembrane region" description="Helical" evidence="1">
    <location>
        <begin position="23"/>
        <end position="42"/>
    </location>
</feature>
<accession>U2DR32</accession>
<dbReference type="EMBL" id="AFNU02000018">
    <property type="protein sequence ID" value="ERJ11022.1"/>
    <property type="molecule type" value="Genomic_DNA"/>
</dbReference>
<keyword evidence="1" id="KW-0812">Transmembrane</keyword>
<dbReference type="Proteomes" id="UP000005707">
    <property type="component" value="Unassembled WGS sequence"/>
</dbReference>
<dbReference type="InParanoid" id="U2DR32"/>
<reference evidence="2 3" key="2">
    <citation type="journal article" date="2013" name="PLoS ONE">
        <title>INDIGO - INtegrated Data Warehouse of MIcrobial GenOmes with Examples from the Red Sea Extremophiles.</title>
        <authorList>
            <person name="Alam I."/>
            <person name="Antunes A."/>
            <person name="Kamau A.A."/>
            <person name="Ba Alawi W."/>
            <person name="Kalkatawi M."/>
            <person name="Stingl U."/>
            <person name="Bajic V.B."/>
        </authorList>
    </citation>
    <scope>NUCLEOTIDE SEQUENCE [LARGE SCALE GENOMIC DNA]</scope>
    <source>
        <strain evidence="2 3">SSD-17B</strain>
    </source>
</reference>
<dbReference type="AlphaFoldDB" id="U2DR32"/>
<evidence type="ECO:0000313" key="2">
    <source>
        <dbReference type="EMBL" id="ERJ11022.1"/>
    </source>
</evidence>
<comment type="caution">
    <text evidence="2">The sequence shown here is derived from an EMBL/GenBank/DDBJ whole genome shotgun (WGS) entry which is preliminary data.</text>
</comment>
<evidence type="ECO:0000256" key="1">
    <source>
        <dbReference type="SAM" id="Phobius"/>
    </source>
</evidence>
<dbReference type="RefSeq" id="WP_021031197.1">
    <property type="nucleotide sequence ID" value="NZ_AFNU02000018.1"/>
</dbReference>
<proteinExistence type="predicted"/>
<evidence type="ECO:0000313" key="3">
    <source>
        <dbReference type="Proteomes" id="UP000005707"/>
    </source>
</evidence>
<name>U2DR32_9MOLU</name>
<keyword evidence="1" id="KW-0472">Membrane</keyword>
<keyword evidence="1" id="KW-1133">Transmembrane helix</keyword>
<keyword evidence="3" id="KW-1185">Reference proteome</keyword>
<organism evidence="2 3">
    <name type="scientific">Haloplasma contractile SSD-17B</name>
    <dbReference type="NCBI Taxonomy" id="1033810"/>
    <lineage>
        <taxon>Bacteria</taxon>
        <taxon>Bacillati</taxon>
        <taxon>Mycoplasmatota</taxon>
        <taxon>Mollicutes</taxon>
        <taxon>Haloplasmatales</taxon>
        <taxon>Haloplasmataceae</taxon>
        <taxon>Haloplasma</taxon>
    </lineage>
</organism>